<dbReference type="GO" id="GO:0035861">
    <property type="term" value="C:site of double-strand break"/>
    <property type="evidence" value="ECO:0007669"/>
    <property type="project" value="TreeGrafter"/>
</dbReference>
<dbReference type="EMBL" id="LSYS01002888">
    <property type="protein sequence ID" value="OPJ85307.1"/>
    <property type="molecule type" value="Genomic_DNA"/>
</dbReference>
<dbReference type="GO" id="GO:0003697">
    <property type="term" value="F:single-stranded DNA binding"/>
    <property type="evidence" value="ECO:0007669"/>
    <property type="project" value="TreeGrafter"/>
</dbReference>
<dbReference type="GO" id="GO:0015074">
    <property type="term" value="P:DNA integration"/>
    <property type="evidence" value="ECO:0007669"/>
    <property type="project" value="TreeGrafter"/>
</dbReference>
<dbReference type="GO" id="GO:0005634">
    <property type="term" value="C:nucleus"/>
    <property type="evidence" value="ECO:0007669"/>
    <property type="project" value="TreeGrafter"/>
</dbReference>
<dbReference type="GO" id="GO:0044547">
    <property type="term" value="F:DNA topoisomerase binding"/>
    <property type="evidence" value="ECO:0007669"/>
    <property type="project" value="TreeGrafter"/>
</dbReference>
<dbReference type="OrthoDB" id="616263at2759"/>
<dbReference type="GO" id="GO:0003690">
    <property type="term" value="F:double-stranded DNA binding"/>
    <property type="evidence" value="ECO:0007669"/>
    <property type="project" value="TreeGrafter"/>
</dbReference>
<reference evidence="3 4" key="1">
    <citation type="submission" date="2016-02" db="EMBL/GenBank/DDBJ databases">
        <title>Band-tailed pigeon sequencing and assembly.</title>
        <authorList>
            <person name="Soares A.E."/>
            <person name="Novak B.J."/>
            <person name="Rice E.S."/>
            <person name="O'Connell B."/>
            <person name="Chang D."/>
            <person name="Weber S."/>
            <person name="Shapiro B."/>
        </authorList>
    </citation>
    <scope>NUCLEOTIDE SEQUENCE [LARGE SCALE GENOMIC DNA]</scope>
    <source>
        <strain evidence="3">BTP2013</strain>
        <tissue evidence="3">Blood</tissue>
    </source>
</reference>
<dbReference type="Proteomes" id="UP000190648">
    <property type="component" value="Unassembled WGS sequence"/>
</dbReference>
<dbReference type="GO" id="GO:0044774">
    <property type="term" value="P:mitotic DNA integrity checkpoint signaling"/>
    <property type="evidence" value="ECO:0007669"/>
    <property type="project" value="TreeGrafter"/>
</dbReference>
<dbReference type="Pfam" id="PF17906">
    <property type="entry name" value="HTH_48"/>
    <property type="match status" value="1"/>
</dbReference>
<comment type="caution">
    <text evidence="3">The sequence shown here is derived from an EMBL/GenBank/DDBJ whole genome shotgun (WGS) entry which is preliminary data.</text>
</comment>
<evidence type="ECO:0000259" key="2">
    <source>
        <dbReference type="Pfam" id="PF17906"/>
    </source>
</evidence>
<feature type="region of interest" description="Disordered" evidence="1">
    <location>
        <begin position="120"/>
        <end position="152"/>
    </location>
</feature>
<evidence type="ECO:0000256" key="1">
    <source>
        <dbReference type="SAM" id="MobiDB-lite"/>
    </source>
</evidence>
<dbReference type="PANTHER" id="PTHR46060">
    <property type="entry name" value="MARINER MOS1 TRANSPOSASE-LIKE PROTEIN"/>
    <property type="match status" value="1"/>
</dbReference>
<protein>
    <recommendedName>
        <fullName evidence="2">Mos1 transposase HTH domain-containing protein</fullName>
    </recommendedName>
</protein>
<evidence type="ECO:0000313" key="4">
    <source>
        <dbReference type="Proteomes" id="UP000190648"/>
    </source>
</evidence>
<accession>A0A1V4KNF2</accession>
<dbReference type="GO" id="GO:0006303">
    <property type="term" value="P:double-strand break repair via nonhomologous end joining"/>
    <property type="evidence" value="ECO:0007669"/>
    <property type="project" value="TreeGrafter"/>
</dbReference>
<dbReference type="Gene3D" id="1.10.10.1450">
    <property type="match status" value="1"/>
</dbReference>
<dbReference type="GO" id="GO:0000793">
    <property type="term" value="C:condensed chromosome"/>
    <property type="evidence" value="ECO:0007669"/>
    <property type="project" value="TreeGrafter"/>
</dbReference>
<dbReference type="InterPro" id="IPR052709">
    <property type="entry name" value="Transposase-MT_Hybrid"/>
</dbReference>
<dbReference type="GO" id="GO:0031297">
    <property type="term" value="P:replication fork processing"/>
    <property type="evidence" value="ECO:0007669"/>
    <property type="project" value="TreeGrafter"/>
</dbReference>
<feature type="compositionally biased region" description="Basic and acidic residues" evidence="1">
    <location>
        <begin position="129"/>
        <end position="145"/>
    </location>
</feature>
<organism evidence="3 4">
    <name type="scientific">Patagioenas fasciata monilis</name>
    <dbReference type="NCBI Taxonomy" id="372326"/>
    <lineage>
        <taxon>Eukaryota</taxon>
        <taxon>Metazoa</taxon>
        <taxon>Chordata</taxon>
        <taxon>Craniata</taxon>
        <taxon>Vertebrata</taxon>
        <taxon>Euteleostomi</taxon>
        <taxon>Archelosauria</taxon>
        <taxon>Archosauria</taxon>
        <taxon>Dinosauria</taxon>
        <taxon>Saurischia</taxon>
        <taxon>Theropoda</taxon>
        <taxon>Coelurosauria</taxon>
        <taxon>Aves</taxon>
        <taxon>Neognathae</taxon>
        <taxon>Neoaves</taxon>
        <taxon>Columbimorphae</taxon>
        <taxon>Columbiformes</taxon>
        <taxon>Columbidae</taxon>
        <taxon>Patagioenas</taxon>
    </lineage>
</organism>
<dbReference type="STRING" id="372326.A0A1V4KNF2"/>
<gene>
    <name evidence="3" type="ORF">AV530_011748</name>
</gene>
<dbReference type="GO" id="GO:0000729">
    <property type="term" value="P:DNA double-strand break processing"/>
    <property type="evidence" value="ECO:0007669"/>
    <property type="project" value="TreeGrafter"/>
</dbReference>
<dbReference type="InterPro" id="IPR041426">
    <property type="entry name" value="Mos1_HTH"/>
</dbReference>
<dbReference type="GO" id="GO:0000014">
    <property type="term" value="F:single-stranded DNA endodeoxyribonuclease activity"/>
    <property type="evidence" value="ECO:0007669"/>
    <property type="project" value="TreeGrafter"/>
</dbReference>
<dbReference type="GO" id="GO:0046975">
    <property type="term" value="F:histone H3K36 methyltransferase activity"/>
    <property type="evidence" value="ECO:0007669"/>
    <property type="project" value="TreeGrafter"/>
</dbReference>
<dbReference type="PANTHER" id="PTHR46060:SF2">
    <property type="entry name" value="HISTONE-LYSINE N-METHYLTRANSFERASE SETMAR"/>
    <property type="match status" value="1"/>
</dbReference>
<dbReference type="GO" id="GO:0042800">
    <property type="term" value="F:histone H3K4 methyltransferase activity"/>
    <property type="evidence" value="ECO:0007669"/>
    <property type="project" value="TreeGrafter"/>
</dbReference>
<proteinExistence type="predicted"/>
<keyword evidence="4" id="KW-1185">Reference proteome</keyword>
<name>A0A1V4KNF2_PATFA</name>
<feature type="domain" description="Mos1 transposase HTH" evidence="2">
    <location>
        <begin position="74"/>
        <end position="121"/>
    </location>
</feature>
<sequence>MPVIFTSRMLGYLKTLKGTFKLNLSQDYVKMRLSDVWCSVVLCEVMIFGGNSVLAVAELNKKTSTMEMRLDETQIQAIFLFEFKIGCKEGETIHNIKNAFGPGTANKHTVQWWFKKFHKGDESPEDEEHSGRPVEGDNDSLREIEVDPLTTT</sequence>
<evidence type="ECO:0000313" key="3">
    <source>
        <dbReference type="EMBL" id="OPJ85307.1"/>
    </source>
</evidence>
<dbReference type="AlphaFoldDB" id="A0A1V4KNF2"/>